<sequence>MKKLLVLVASLCLVACKKENTPLNSSQSASFSNSLTINSSISAASSVSVNVKDHGAKGDGATDDTEAIKSALLFAKANGISNIYFPNGTYMVGQTGNGGGIIQLVDGVGMTGDGPSTCHIKLTGGRKNPNPLFYQYYVGTPSISNVVIQGIDFNGNLASQTFDASYQFCTALSINNGKNIEVKNCKFQSFRGDGLLFGDVFEPSLNARIVTGVKVHDCEFYNIYREATMFCCVNGASFYNNNVHGDGYLVGGVDIERHSINEAVLNVTVYDNTFNFGDGYGPVERGGPKVRYRRAVTMGFFYDGYKNGIVDSLSGHHKIYNNKIYQGQIDCWNIVNVSLSGNTFNNTYENIAGVSYLTAPAINVSDNAEATGLINVNADNNVIHSEIGSGITFKNYTKVTANGNTITDTPLDGISILGTSGTFYGNKITDVGTLTAPASGILINGNASGLYIASNTAGNTTAGTNRTTDYVIKIGSANNGAVAPKIVNNKGKNTLKGIVSEYYYQLNYVQASNNTAL</sequence>
<dbReference type="OrthoDB" id="241638at2"/>
<name>A0A5B8W6X2_9SPHI</name>
<dbReference type="InterPro" id="IPR011050">
    <property type="entry name" value="Pectin_lyase_fold/virulence"/>
</dbReference>
<dbReference type="KEGG" id="mgk:FSB76_27270"/>
<protein>
    <recommendedName>
        <fullName evidence="1">Rhamnogalacturonase A/B/Epimerase-like pectate lyase domain-containing protein</fullName>
    </recommendedName>
</protein>
<dbReference type="SMART" id="SM00710">
    <property type="entry name" value="PbH1"/>
    <property type="match status" value="7"/>
</dbReference>
<evidence type="ECO:0000259" key="1">
    <source>
        <dbReference type="Pfam" id="PF12708"/>
    </source>
</evidence>
<keyword evidence="3" id="KW-1185">Reference proteome</keyword>
<organism evidence="2 3">
    <name type="scientific">Mucilaginibacter ginsenosidivorax</name>
    <dbReference type="NCBI Taxonomy" id="862126"/>
    <lineage>
        <taxon>Bacteria</taxon>
        <taxon>Pseudomonadati</taxon>
        <taxon>Bacteroidota</taxon>
        <taxon>Sphingobacteriia</taxon>
        <taxon>Sphingobacteriales</taxon>
        <taxon>Sphingobacteriaceae</taxon>
        <taxon>Mucilaginibacter</taxon>
    </lineage>
</organism>
<dbReference type="RefSeq" id="WP_147059099.1">
    <property type="nucleotide sequence ID" value="NZ_CP042437.1"/>
</dbReference>
<dbReference type="Proteomes" id="UP000321362">
    <property type="component" value="Chromosome"/>
</dbReference>
<reference evidence="2 3" key="1">
    <citation type="journal article" date="2013" name="J. Microbiol.">
        <title>Mucilaginibacter ginsenosidivorax sp. nov., with ginsenoside converting activity isolated from sediment.</title>
        <authorList>
            <person name="Kim J.K."/>
            <person name="Choi T.E."/>
            <person name="Liu Q.M."/>
            <person name="Park H.Y."/>
            <person name="Yi T.H."/>
            <person name="Yoon M.H."/>
            <person name="Kim S.C."/>
            <person name="Im W.T."/>
        </authorList>
    </citation>
    <scope>NUCLEOTIDE SEQUENCE [LARGE SCALE GENOMIC DNA]</scope>
    <source>
        <strain evidence="2 3">KHI28</strain>
    </source>
</reference>
<dbReference type="SUPFAM" id="SSF51126">
    <property type="entry name" value="Pectin lyase-like"/>
    <property type="match status" value="1"/>
</dbReference>
<feature type="domain" description="Rhamnogalacturonase A/B/Epimerase-like pectate lyase" evidence="1">
    <location>
        <begin position="49"/>
        <end position="194"/>
    </location>
</feature>
<dbReference type="Pfam" id="PF12708">
    <property type="entry name" value="Pect-lyase_RHGA_epim"/>
    <property type="match status" value="1"/>
</dbReference>
<evidence type="ECO:0000313" key="3">
    <source>
        <dbReference type="Proteomes" id="UP000321362"/>
    </source>
</evidence>
<dbReference type="Gene3D" id="2.160.20.10">
    <property type="entry name" value="Single-stranded right-handed beta-helix, Pectin lyase-like"/>
    <property type="match status" value="1"/>
</dbReference>
<dbReference type="InterPro" id="IPR024535">
    <property type="entry name" value="RHGA/B-epi-like_pectate_lyase"/>
</dbReference>
<dbReference type="AlphaFoldDB" id="A0A5B8W6X2"/>
<gene>
    <name evidence="2" type="ORF">FSB76_27270</name>
</gene>
<dbReference type="InterPro" id="IPR006626">
    <property type="entry name" value="PbH1"/>
</dbReference>
<dbReference type="EMBL" id="CP042437">
    <property type="protein sequence ID" value="QEC79471.1"/>
    <property type="molecule type" value="Genomic_DNA"/>
</dbReference>
<accession>A0A5B8W6X2</accession>
<evidence type="ECO:0000313" key="2">
    <source>
        <dbReference type="EMBL" id="QEC79471.1"/>
    </source>
</evidence>
<proteinExistence type="predicted"/>
<dbReference type="InterPro" id="IPR012334">
    <property type="entry name" value="Pectin_lyas_fold"/>
</dbReference>